<protein>
    <submittedName>
        <fullName evidence="2">Uncharacterized protein</fullName>
    </submittedName>
</protein>
<sequence length="147" mass="16639">MSYYVPNQWALRTERPAGQFQERGNRAHQAHGQTRTHRTDFEGNGNSSTSSAHAQPAEDPMALLQRLASAGILQLPSTSVTPAPNVPTSRHKQCINCDRRFDVSRQSKEYQEHLDWHFKENRQRKTAKKNFAGRVGLGSREGRGYHG</sequence>
<evidence type="ECO:0000313" key="2">
    <source>
        <dbReference type="EnsemblMetazoa" id="XP_008205323"/>
    </source>
</evidence>
<reference evidence="2" key="1">
    <citation type="submission" date="2021-01" db="UniProtKB">
        <authorList>
            <consortium name="EnsemblMetazoa"/>
        </authorList>
    </citation>
    <scope>IDENTIFICATION</scope>
</reference>
<dbReference type="KEGG" id="nvi:100678991"/>
<dbReference type="EnsemblMetazoa" id="XM_008207101">
    <property type="protein sequence ID" value="XP_008205323"/>
    <property type="gene ID" value="LOC100678991"/>
</dbReference>
<dbReference type="InParanoid" id="A0A7M7HAE7"/>
<gene>
    <name evidence="2" type="primary">100678991</name>
</gene>
<dbReference type="Proteomes" id="UP000002358">
    <property type="component" value="Chromosome 3"/>
</dbReference>
<evidence type="ECO:0000313" key="3">
    <source>
        <dbReference type="Proteomes" id="UP000002358"/>
    </source>
</evidence>
<dbReference type="AlphaFoldDB" id="A0A7M7HAE7"/>
<feature type="region of interest" description="Disordered" evidence="1">
    <location>
        <begin position="14"/>
        <end position="61"/>
    </location>
</feature>
<keyword evidence="3" id="KW-1185">Reference proteome</keyword>
<accession>A0A7M7HAE7</accession>
<organism evidence="2 3">
    <name type="scientific">Nasonia vitripennis</name>
    <name type="common">Parasitic wasp</name>
    <dbReference type="NCBI Taxonomy" id="7425"/>
    <lineage>
        <taxon>Eukaryota</taxon>
        <taxon>Metazoa</taxon>
        <taxon>Ecdysozoa</taxon>
        <taxon>Arthropoda</taxon>
        <taxon>Hexapoda</taxon>
        <taxon>Insecta</taxon>
        <taxon>Pterygota</taxon>
        <taxon>Neoptera</taxon>
        <taxon>Endopterygota</taxon>
        <taxon>Hymenoptera</taxon>
        <taxon>Apocrita</taxon>
        <taxon>Proctotrupomorpha</taxon>
        <taxon>Chalcidoidea</taxon>
        <taxon>Pteromalidae</taxon>
        <taxon>Pteromalinae</taxon>
        <taxon>Nasonia</taxon>
    </lineage>
</organism>
<proteinExistence type="predicted"/>
<feature type="region of interest" description="Disordered" evidence="1">
    <location>
        <begin position="125"/>
        <end position="147"/>
    </location>
</feature>
<name>A0A7M7HAE7_NASVI</name>
<feature type="compositionally biased region" description="Polar residues" evidence="1">
    <location>
        <begin position="44"/>
        <end position="53"/>
    </location>
</feature>
<evidence type="ECO:0000256" key="1">
    <source>
        <dbReference type="SAM" id="MobiDB-lite"/>
    </source>
</evidence>